<evidence type="ECO:0000256" key="1">
    <source>
        <dbReference type="SAM" id="SignalP"/>
    </source>
</evidence>
<evidence type="ECO:0000313" key="4">
    <source>
        <dbReference type="Proteomes" id="UP000634206"/>
    </source>
</evidence>
<dbReference type="InterPro" id="IPR036873">
    <property type="entry name" value="Rhodanese-like_dom_sf"/>
</dbReference>
<gene>
    <name evidence="3" type="ORF">JIN83_13680</name>
</gene>
<dbReference type="RefSeq" id="WP_309490630.1">
    <property type="nucleotide sequence ID" value="NZ_JAENIG010000009.1"/>
</dbReference>
<dbReference type="Proteomes" id="UP000634206">
    <property type="component" value="Unassembled WGS sequence"/>
</dbReference>
<proteinExistence type="predicted"/>
<dbReference type="InterPro" id="IPR001763">
    <property type="entry name" value="Rhodanese-like_dom"/>
</dbReference>
<evidence type="ECO:0000313" key="3">
    <source>
        <dbReference type="EMBL" id="MBK1856018.1"/>
    </source>
</evidence>
<dbReference type="PROSITE" id="PS50206">
    <property type="entry name" value="RHODANESE_3"/>
    <property type="match status" value="1"/>
</dbReference>
<dbReference type="Gene3D" id="3.40.250.10">
    <property type="entry name" value="Rhodanese-like domain"/>
    <property type="match status" value="1"/>
</dbReference>
<name>A0AAE2V9Z9_9BACT</name>
<dbReference type="EMBL" id="JAENIG010000009">
    <property type="protein sequence ID" value="MBK1856018.1"/>
    <property type="molecule type" value="Genomic_DNA"/>
</dbReference>
<organism evidence="3 4">
    <name type="scientific">Oceaniferula flava</name>
    <dbReference type="NCBI Taxonomy" id="2800421"/>
    <lineage>
        <taxon>Bacteria</taxon>
        <taxon>Pseudomonadati</taxon>
        <taxon>Verrucomicrobiota</taxon>
        <taxon>Verrucomicrobiia</taxon>
        <taxon>Verrucomicrobiales</taxon>
        <taxon>Verrucomicrobiaceae</taxon>
        <taxon>Oceaniferula</taxon>
    </lineage>
</organism>
<dbReference type="SUPFAM" id="SSF52821">
    <property type="entry name" value="Rhodanese/Cell cycle control phosphatase"/>
    <property type="match status" value="1"/>
</dbReference>
<dbReference type="AlphaFoldDB" id="A0AAE2V9Z9"/>
<dbReference type="Pfam" id="PF00581">
    <property type="entry name" value="Rhodanese"/>
    <property type="match status" value="1"/>
</dbReference>
<dbReference type="SMART" id="SM00450">
    <property type="entry name" value="RHOD"/>
    <property type="match status" value="1"/>
</dbReference>
<reference evidence="3" key="1">
    <citation type="submission" date="2021-01" db="EMBL/GenBank/DDBJ databases">
        <title>Modified the classification status of verrucomicrobia.</title>
        <authorList>
            <person name="Feng X."/>
        </authorList>
    </citation>
    <scope>NUCLEOTIDE SEQUENCE</scope>
    <source>
        <strain evidence="3">5K15</strain>
    </source>
</reference>
<sequence length="173" mass="18423">MHTALSTLTLAAATLWLAACSDSTTPASPSLATATTPVKTAPVRSEVAKPVVAVPKTQKPVKPGAVTSIAIDQLFSMKAAGTAVVYDVRPPLFYRLGHIDGAESMPLIKYDKIIAEKRPQLDAAIKAGKLIILYCQNSNCPDAHSTAVRLSKLGYSTSIYRDGWEGWKQAGLE</sequence>
<comment type="caution">
    <text evidence="3">The sequence shown here is derived from an EMBL/GenBank/DDBJ whole genome shotgun (WGS) entry which is preliminary data.</text>
</comment>
<protein>
    <submittedName>
        <fullName evidence="3">Rhodanese-like domain-containing protein</fullName>
    </submittedName>
</protein>
<feature type="chain" id="PRO_5041976517" evidence="1">
    <location>
        <begin position="19"/>
        <end position="173"/>
    </location>
</feature>
<keyword evidence="1" id="KW-0732">Signal</keyword>
<evidence type="ECO:0000259" key="2">
    <source>
        <dbReference type="PROSITE" id="PS50206"/>
    </source>
</evidence>
<dbReference type="CDD" id="cd00158">
    <property type="entry name" value="RHOD"/>
    <property type="match status" value="1"/>
</dbReference>
<accession>A0AAE2V9Z9</accession>
<feature type="domain" description="Rhodanese" evidence="2">
    <location>
        <begin position="79"/>
        <end position="172"/>
    </location>
</feature>
<feature type="signal peptide" evidence="1">
    <location>
        <begin position="1"/>
        <end position="18"/>
    </location>
</feature>
<keyword evidence="4" id="KW-1185">Reference proteome</keyword>